<feature type="transmembrane region" description="Helical" evidence="3">
    <location>
        <begin position="401"/>
        <end position="422"/>
    </location>
</feature>
<dbReference type="InterPro" id="IPR011990">
    <property type="entry name" value="TPR-like_helical_dom_sf"/>
</dbReference>
<dbReference type="SMART" id="SM00267">
    <property type="entry name" value="GGDEF"/>
    <property type="match status" value="1"/>
</dbReference>
<dbReference type="Gene3D" id="1.25.40.10">
    <property type="entry name" value="Tetratricopeptide repeat domain"/>
    <property type="match status" value="1"/>
</dbReference>
<dbReference type="RefSeq" id="WP_229157368.1">
    <property type="nucleotide sequence ID" value="NZ_JAJEWP010000001.1"/>
</dbReference>
<dbReference type="SUPFAM" id="SSF48452">
    <property type="entry name" value="TPR-like"/>
    <property type="match status" value="1"/>
</dbReference>
<accession>A0ABS8G4U7</accession>
<protein>
    <recommendedName>
        <fullName evidence="1">diguanylate cyclase</fullName>
        <ecNumber evidence="1">2.7.7.65</ecNumber>
    </recommendedName>
</protein>
<dbReference type="Proteomes" id="UP001520878">
    <property type="component" value="Unassembled WGS sequence"/>
</dbReference>
<keyword evidence="3" id="KW-0472">Membrane</keyword>
<dbReference type="InterPro" id="IPR043128">
    <property type="entry name" value="Rev_trsase/Diguanyl_cyclase"/>
</dbReference>
<organism evidence="5 6">
    <name type="scientific">Fluctibacter halophilus</name>
    <dbReference type="NCBI Taxonomy" id="226011"/>
    <lineage>
        <taxon>Bacteria</taxon>
        <taxon>Pseudomonadati</taxon>
        <taxon>Pseudomonadota</taxon>
        <taxon>Gammaproteobacteria</taxon>
        <taxon>Alteromonadales</taxon>
        <taxon>Alteromonadaceae</taxon>
        <taxon>Fluctibacter</taxon>
    </lineage>
</organism>
<gene>
    <name evidence="5" type="ORF">LJ739_04345</name>
</gene>
<evidence type="ECO:0000256" key="3">
    <source>
        <dbReference type="SAM" id="Phobius"/>
    </source>
</evidence>
<dbReference type="InterPro" id="IPR029787">
    <property type="entry name" value="Nucleotide_cyclase"/>
</dbReference>
<dbReference type="Gene3D" id="3.30.70.270">
    <property type="match status" value="1"/>
</dbReference>
<dbReference type="EC" id="2.7.7.65" evidence="1"/>
<feature type="domain" description="GGDEF" evidence="4">
    <location>
        <begin position="458"/>
        <end position="589"/>
    </location>
</feature>
<dbReference type="NCBIfam" id="TIGR00254">
    <property type="entry name" value="GGDEF"/>
    <property type="match status" value="1"/>
</dbReference>
<keyword evidence="3" id="KW-0812">Transmembrane</keyword>
<evidence type="ECO:0000259" key="4">
    <source>
        <dbReference type="PROSITE" id="PS50887"/>
    </source>
</evidence>
<dbReference type="Pfam" id="PF00990">
    <property type="entry name" value="GGDEF"/>
    <property type="match status" value="1"/>
</dbReference>
<comment type="caution">
    <text evidence="5">The sequence shown here is derived from an EMBL/GenBank/DDBJ whole genome shotgun (WGS) entry which is preliminary data.</text>
</comment>
<proteinExistence type="predicted"/>
<dbReference type="SUPFAM" id="SSF55073">
    <property type="entry name" value="Nucleotide cyclase"/>
    <property type="match status" value="1"/>
</dbReference>
<evidence type="ECO:0000313" key="6">
    <source>
        <dbReference type="Proteomes" id="UP001520878"/>
    </source>
</evidence>
<dbReference type="CDD" id="cd01949">
    <property type="entry name" value="GGDEF"/>
    <property type="match status" value="1"/>
</dbReference>
<evidence type="ECO:0000256" key="1">
    <source>
        <dbReference type="ARBA" id="ARBA00012528"/>
    </source>
</evidence>
<dbReference type="PANTHER" id="PTHR45138">
    <property type="entry name" value="REGULATORY COMPONENTS OF SENSORY TRANSDUCTION SYSTEM"/>
    <property type="match status" value="1"/>
</dbReference>
<dbReference type="EMBL" id="JAJEWP010000001">
    <property type="protein sequence ID" value="MCC2615468.1"/>
    <property type="molecule type" value="Genomic_DNA"/>
</dbReference>
<keyword evidence="6" id="KW-1185">Reference proteome</keyword>
<comment type="catalytic activity">
    <reaction evidence="2">
        <text>2 GTP = 3',3'-c-di-GMP + 2 diphosphate</text>
        <dbReference type="Rhea" id="RHEA:24898"/>
        <dbReference type="ChEBI" id="CHEBI:33019"/>
        <dbReference type="ChEBI" id="CHEBI:37565"/>
        <dbReference type="ChEBI" id="CHEBI:58805"/>
        <dbReference type="EC" id="2.7.7.65"/>
    </reaction>
</comment>
<sequence length="589" mass="66391">MLLTSSAFANTIADAQDYLATHDVKTYDCPDADAIDGLNTYLQLEGLPIELHQRLLVEKSHWMICMGQYSEAKRQLEGLLSSDYLSQGSEAHVNALYQMGFILDVLEQPGRCDYYAQAEAGAKDRFSDVYLSAQLGQITVCDSYGSAEGIKLGRLYALLELYANQGDKAAIAHIHNNIGLLYGALGQHVLAAEQFEKSYQIGLDVYESSNLLATLISVITSQMAAGDFDGARASIEEFKRQNVSVNTPLTNVWLHFAEAGYYYRTGNYDELRNSLAKWQVYLPQVKNQLMAGYYRWYNAALCLNEKNIPCLEDFLQQEREAPESYRSQVSKNKDYLRMQVDIQLLLGNVEAARAQFDVFADTMLNKTMDQQASGKVLGVANLHNQILALENNLAQARNEQWWSNAMVMFGFVVLMALLMYLLRRQYVARISLDPFTGLHNRRSVTNAIKRVPAPSKDKTNALALFDLDNFIRSHHAIAQWREDHVLRQIANTLQQVTRDRDLVGRLAPRQFILCLTNLEETTAVAFFERMREALEHSIMNMETGETVSLKSSMSIYVSTEGFDDLDDILADMQSALDKNSAQTAQAMQS</sequence>
<dbReference type="InterPro" id="IPR050469">
    <property type="entry name" value="Diguanylate_Cyclase"/>
</dbReference>
<name>A0ABS8G4U7_9ALTE</name>
<evidence type="ECO:0000313" key="5">
    <source>
        <dbReference type="EMBL" id="MCC2615468.1"/>
    </source>
</evidence>
<dbReference type="InterPro" id="IPR000160">
    <property type="entry name" value="GGDEF_dom"/>
</dbReference>
<evidence type="ECO:0000256" key="2">
    <source>
        <dbReference type="ARBA" id="ARBA00034247"/>
    </source>
</evidence>
<reference evidence="5 6" key="1">
    <citation type="submission" date="2021-10" db="EMBL/GenBank/DDBJ databases">
        <title>Draft genome of Aestuariibacter halophilus JC2043.</title>
        <authorList>
            <person name="Emsley S.A."/>
            <person name="Pfannmuller K.M."/>
            <person name="Ushijima B."/>
            <person name="Saw J.H."/>
            <person name="Videau P."/>
        </authorList>
    </citation>
    <scope>NUCLEOTIDE SEQUENCE [LARGE SCALE GENOMIC DNA]</scope>
    <source>
        <strain evidence="5 6">JC2043</strain>
    </source>
</reference>
<keyword evidence="3" id="KW-1133">Transmembrane helix</keyword>
<dbReference type="PROSITE" id="PS50887">
    <property type="entry name" value="GGDEF"/>
    <property type="match status" value="1"/>
</dbReference>
<dbReference type="PANTHER" id="PTHR45138:SF9">
    <property type="entry name" value="DIGUANYLATE CYCLASE DGCM-RELATED"/>
    <property type="match status" value="1"/>
</dbReference>